<dbReference type="GO" id="GO:0020037">
    <property type="term" value="F:heme binding"/>
    <property type="evidence" value="ECO:0007669"/>
    <property type="project" value="InterPro"/>
</dbReference>
<proteinExistence type="inferred from homology"/>
<evidence type="ECO:0000256" key="2">
    <source>
        <dbReference type="ARBA" id="ARBA00004167"/>
    </source>
</evidence>
<evidence type="ECO:0000256" key="7">
    <source>
        <dbReference type="ARBA" id="ARBA00022723"/>
    </source>
</evidence>
<dbReference type="STRING" id="914234.M2PAZ6"/>
<keyword evidence="7 13" id="KW-0479">Metal-binding</keyword>
<dbReference type="GO" id="GO:0016020">
    <property type="term" value="C:membrane"/>
    <property type="evidence" value="ECO:0007669"/>
    <property type="project" value="UniProtKB-SubCell"/>
</dbReference>
<keyword evidence="14" id="KW-0732">Signal</keyword>
<comment type="similarity">
    <text evidence="4">Belongs to the cytochrome P450 family.</text>
</comment>
<comment type="pathway">
    <text evidence="3">Secondary metabolite biosynthesis.</text>
</comment>
<keyword evidence="11" id="KW-0503">Monooxygenase</keyword>
<comment type="cofactor">
    <cofactor evidence="1 13">
        <name>heme</name>
        <dbReference type="ChEBI" id="CHEBI:30413"/>
    </cofactor>
</comment>
<keyword evidence="9" id="KW-0560">Oxidoreductase</keyword>
<evidence type="ECO:0000256" key="14">
    <source>
        <dbReference type="SAM" id="SignalP"/>
    </source>
</evidence>
<keyword evidence="8" id="KW-1133">Transmembrane helix</keyword>
<dbReference type="InterPro" id="IPR036396">
    <property type="entry name" value="Cyt_P450_sf"/>
</dbReference>
<evidence type="ECO:0000256" key="6">
    <source>
        <dbReference type="ARBA" id="ARBA00022692"/>
    </source>
</evidence>
<evidence type="ECO:0000256" key="8">
    <source>
        <dbReference type="ARBA" id="ARBA00022989"/>
    </source>
</evidence>
<gene>
    <name evidence="15" type="ORF">CERSUDRAFT_58021</name>
</gene>
<evidence type="ECO:0000256" key="10">
    <source>
        <dbReference type="ARBA" id="ARBA00023004"/>
    </source>
</evidence>
<dbReference type="Pfam" id="PF00067">
    <property type="entry name" value="p450"/>
    <property type="match status" value="1"/>
</dbReference>
<organism evidence="15 16">
    <name type="scientific">Ceriporiopsis subvermispora (strain B)</name>
    <name type="common">White-rot fungus</name>
    <name type="synonym">Gelatoporia subvermispora</name>
    <dbReference type="NCBI Taxonomy" id="914234"/>
    <lineage>
        <taxon>Eukaryota</taxon>
        <taxon>Fungi</taxon>
        <taxon>Dikarya</taxon>
        <taxon>Basidiomycota</taxon>
        <taxon>Agaricomycotina</taxon>
        <taxon>Agaricomycetes</taxon>
        <taxon>Polyporales</taxon>
        <taxon>Gelatoporiaceae</taxon>
        <taxon>Gelatoporia</taxon>
    </lineage>
</organism>
<dbReference type="SUPFAM" id="SSF48264">
    <property type="entry name" value="Cytochrome P450"/>
    <property type="match status" value="1"/>
</dbReference>
<evidence type="ECO:0008006" key="17">
    <source>
        <dbReference type="Google" id="ProtNLM"/>
    </source>
</evidence>
<evidence type="ECO:0000313" key="15">
    <source>
        <dbReference type="EMBL" id="EMD32724.1"/>
    </source>
</evidence>
<dbReference type="OrthoDB" id="2789670at2759"/>
<dbReference type="InterPro" id="IPR001128">
    <property type="entry name" value="Cyt_P450"/>
</dbReference>
<evidence type="ECO:0000256" key="1">
    <source>
        <dbReference type="ARBA" id="ARBA00001971"/>
    </source>
</evidence>
<evidence type="ECO:0000256" key="4">
    <source>
        <dbReference type="ARBA" id="ARBA00010617"/>
    </source>
</evidence>
<keyword evidence="16" id="KW-1185">Reference proteome</keyword>
<evidence type="ECO:0000256" key="13">
    <source>
        <dbReference type="PIRSR" id="PIRSR602401-1"/>
    </source>
</evidence>
<feature type="signal peptide" evidence="14">
    <location>
        <begin position="1"/>
        <end position="24"/>
    </location>
</feature>
<evidence type="ECO:0000256" key="5">
    <source>
        <dbReference type="ARBA" id="ARBA00022617"/>
    </source>
</evidence>
<keyword evidence="10 13" id="KW-0408">Iron</keyword>
<dbReference type="InterPro" id="IPR050364">
    <property type="entry name" value="Cytochrome_P450_fung"/>
</dbReference>
<keyword evidence="5 13" id="KW-0349">Heme</keyword>
<comment type="subcellular location">
    <subcellularLocation>
        <location evidence="2">Membrane</location>
        <topology evidence="2">Single-pass membrane protein</topology>
    </subcellularLocation>
</comment>
<evidence type="ECO:0000256" key="11">
    <source>
        <dbReference type="ARBA" id="ARBA00023033"/>
    </source>
</evidence>
<reference evidence="15 16" key="1">
    <citation type="journal article" date="2012" name="Proc. Natl. Acad. Sci. U.S.A.">
        <title>Comparative genomics of Ceriporiopsis subvermispora and Phanerochaete chrysosporium provide insight into selective ligninolysis.</title>
        <authorList>
            <person name="Fernandez-Fueyo E."/>
            <person name="Ruiz-Duenas F.J."/>
            <person name="Ferreira P."/>
            <person name="Floudas D."/>
            <person name="Hibbett D.S."/>
            <person name="Canessa P."/>
            <person name="Larrondo L.F."/>
            <person name="James T.Y."/>
            <person name="Seelenfreund D."/>
            <person name="Lobos S."/>
            <person name="Polanco R."/>
            <person name="Tello M."/>
            <person name="Honda Y."/>
            <person name="Watanabe T."/>
            <person name="Watanabe T."/>
            <person name="Ryu J.S."/>
            <person name="Kubicek C.P."/>
            <person name="Schmoll M."/>
            <person name="Gaskell J."/>
            <person name="Hammel K.E."/>
            <person name="St John F.J."/>
            <person name="Vanden Wymelenberg A."/>
            <person name="Sabat G."/>
            <person name="Splinter BonDurant S."/>
            <person name="Syed K."/>
            <person name="Yadav J.S."/>
            <person name="Doddapaneni H."/>
            <person name="Subramanian V."/>
            <person name="Lavin J.L."/>
            <person name="Oguiza J.A."/>
            <person name="Perez G."/>
            <person name="Pisabarro A.G."/>
            <person name="Ramirez L."/>
            <person name="Santoyo F."/>
            <person name="Master E."/>
            <person name="Coutinho P.M."/>
            <person name="Henrissat B."/>
            <person name="Lombard V."/>
            <person name="Magnuson J.K."/>
            <person name="Kuees U."/>
            <person name="Hori C."/>
            <person name="Igarashi K."/>
            <person name="Samejima M."/>
            <person name="Held B.W."/>
            <person name="Barry K.W."/>
            <person name="LaButti K.M."/>
            <person name="Lapidus A."/>
            <person name="Lindquist E.A."/>
            <person name="Lucas S.M."/>
            <person name="Riley R."/>
            <person name="Salamov A.A."/>
            <person name="Hoffmeister D."/>
            <person name="Schwenk D."/>
            <person name="Hadar Y."/>
            <person name="Yarden O."/>
            <person name="de Vries R.P."/>
            <person name="Wiebenga A."/>
            <person name="Stenlid J."/>
            <person name="Eastwood D."/>
            <person name="Grigoriev I.V."/>
            <person name="Berka R.M."/>
            <person name="Blanchette R.A."/>
            <person name="Kersten P."/>
            <person name="Martinez A.T."/>
            <person name="Vicuna R."/>
            <person name="Cullen D."/>
        </authorList>
    </citation>
    <scope>NUCLEOTIDE SEQUENCE [LARGE SCALE GENOMIC DNA]</scope>
    <source>
        <strain evidence="15 16">B</strain>
    </source>
</reference>
<evidence type="ECO:0000256" key="3">
    <source>
        <dbReference type="ARBA" id="ARBA00005179"/>
    </source>
</evidence>
<dbReference type="InterPro" id="IPR002401">
    <property type="entry name" value="Cyt_P450_E_grp-I"/>
</dbReference>
<feature type="binding site" description="axial binding residue" evidence="13">
    <location>
        <position position="436"/>
    </location>
    <ligand>
        <name>heme</name>
        <dbReference type="ChEBI" id="CHEBI:30413"/>
    </ligand>
    <ligandPart>
        <name>Fe</name>
        <dbReference type="ChEBI" id="CHEBI:18248"/>
    </ligandPart>
</feature>
<keyword evidence="12" id="KW-0472">Membrane</keyword>
<dbReference type="EMBL" id="KB445809">
    <property type="protein sequence ID" value="EMD32724.1"/>
    <property type="molecule type" value="Genomic_DNA"/>
</dbReference>
<dbReference type="AlphaFoldDB" id="M2PAZ6"/>
<dbReference type="GO" id="GO:0004497">
    <property type="term" value="F:monooxygenase activity"/>
    <property type="evidence" value="ECO:0007669"/>
    <property type="project" value="UniProtKB-KW"/>
</dbReference>
<protein>
    <recommendedName>
        <fullName evidence="17">Cytochrome P450</fullName>
    </recommendedName>
</protein>
<evidence type="ECO:0000256" key="12">
    <source>
        <dbReference type="ARBA" id="ARBA00023136"/>
    </source>
</evidence>
<name>M2PAZ6_CERS8</name>
<keyword evidence="6" id="KW-0812">Transmembrane</keyword>
<accession>M2PAZ6</accession>
<dbReference type="PANTHER" id="PTHR46300">
    <property type="entry name" value="P450, PUTATIVE (EUROFUNG)-RELATED-RELATED"/>
    <property type="match status" value="1"/>
</dbReference>
<sequence>MGHSVKIIAVLAACLLFLLRRVASRRQQLPNPPGPKGLPLLGNLFDFPTTDPVSAALKWHRQYGNITSLHMLGKSIVYLHSAQTAKDLLMKRGAIYSDRPQLIMATDLYAILGPDDDRLRKQRALMERVIGAASIPAHCQLLEIETIGLLHRLVQAPEDYRAHFVRYSTALTCLVVYGHRVTSNEDWLVKMLKGSLDLLANDIIPPPPKGIWAVDMFPFLKHIPAWVPFASFKRKALKWRAQMADGYTRPFIQVKKKLAEGTAIPSFCSILLQEAEYMSAEKEDNIKWAANSIVAAIKIGTVINNLLLLIVLHPAKFMKAKAEIDNVVKGHLPTLADRLSLPYTECVLSEVLRVAAPVPLGLPHRLREDDHYNGYFLPKDSVVIANIMAMLREKSLYPDPEAFLPERFDPTMVDETTRMTRDPRRWIFGFGRSRRCPGMHLAEASTWLAMVSILATLDVTKDVDVDGNVIEPEVKFDNLNYRHVSGFE</sequence>
<evidence type="ECO:0000256" key="9">
    <source>
        <dbReference type="ARBA" id="ARBA00023002"/>
    </source>
</evidence>
<dbReference type="GO" id="GO:0016705">
    <property type="term" value="F:oxidoreductase activity, acting on paired donors, with incorporation or reduction of molecular oxygen"/>
    <property type="evidence" value="ECO:0007669"/>
    <property type="project" value="InterPro"/>
</dbReference>
<evidence type="ECO:0000313" key="16">
    <source>
        <dbReference type="Proteomes" id="UP000016930"/>
    </source>
</evidence>
<dbReference type="CDD" id="cd11065">
    <property type="entry name" value="CYP64-like"/>
    <property type="match status" value="1"/>
</dbReference>
<dbReference type="Gene3D" id="1.10.630.10">
    <property type="entry name" value="Cytochrome P450"/>
    <property type="match status" value="1"/>
</dbReference>
<dbReference type="GO" id="GO:0005506">
    <property type="term" value="F:iron ion binding"/>
    <property type="evidence" value="ECO:0007669"/>
    <property type="project" value="InterPro"/>
</dbReference>
<dbReference type="Proteomes" id="UP000016930">
    <property type="component" value="Unassembled WGS sequence"/>
</dbReference>
<dbReference type="HOGENOM" id="CLU_001570_2_3_1"/>
<dbReference type="PRINTS" id="PR00463">
    <property type="entry name" value="EP450I"/>
</dbReference>
<dbReference type="PANTHER" id="PTHR46300:SF7">
    <property type="entry name" value="P450, PUTATIVE (EUROFUNG)-RELATED"/>
    <property type="match status" value="1"/>
</dbReference>
<feature type="chain" id="PRO_5004022054" description="Cytochrome P450" evidence="14">
    <location>
        <begin position="25"/>
        <end position="488"/>
    </location>
</feature>